<organism evidence="10 11">
    <name type="scientific">Saprospira grandis DSM 2844</name>
    <dbReference type="NCBI Taxonomy" id="694433"/>
    <lineage>
        <taxon>Bacteria</taxon>
        <taxon>Pseudomonadati</taxon>
        <taxon>Bacteroidota</taxon>
        <taxon>Saprospiria</taxon>
        <taxon>Saprospirales</taxon>
        <taxon>Saprospiraceae</taxon>
        <taxon>Saprospira</taxon>
    </lineage>
</organism>
<dbReference type="Gene3D" id="3.30.1480.10">
    <property type="entry name" value="NusA, N-terminal domain"/>
    <property type="match status" value="1"/>
</dbReference>
<dbReference type="GO" id="GO:0003700">
    <property type="term" value="F:DNA-binding transcription factor activity"/>
    <property type="evidence" value="ECO:0007669"/>
    <property type="project" value="InterPro"/>
</dbReference>
<dbReference type="GO" id="GO:0006353">
    <property type="term" value="P:DNA-templated transcription termination"/>
    <property type="evidence" value="ECO:0007669"/>
    <property type="project" value="UniProtKB-UniRule"/>
</dbReference>
<dbReference type="Gene3D" id="2.40.50.140">
    <property type="entry name" value="Nucleic acid-binding proteins"/>
    <property type="match status" value="1"/>
</dbReference>
<dbReference type="OrthoDB" id="9807233at2"/>
<dbReference type="HOGENOM" id="CLU_029242_2_6_10"/>
<dbReference type="SMART" id="SM00316">
    <property type="entry name" value="S1"/>
    <property type="match status" value="1"/>
</dbReference>
<dbReference type="InterPro" id="IPR012340">
    <property type="entry name" value="NA-bd_OB-fold"/>
</dbReference>
<dbReference type="NCBIfam" id="TIGR01953">
    <property type="entry name" value="NusA"/>
    <property type="match status" value="1"/>
</dbReference>
<evidence type="ECO:0000256" key="4">
    <source>
        <dbReference type="ARBA" id="ARBA00022884"/>
    </source>
</evidence>
<dbReference type="EMBL" id="JH719942">
    <property type="protein sequence ID" value="EJF52488.1"/>
    <property type="molecule type" value="Genomic_DNA"/>
</dbReference>
<comment type="subcellular location">
    <subcellularLocation>
        <location evidence="7">Cytoplasm</location>
    </subcellularLocation>
</comment>
<feature type="region of interest" description="Disordered" evidence="8">
    <location>
        <begin position="413"/>
        <end position="442"/>
    </location>
</feature>
<dbReference type="GO" id="GO:0005829">
    <property type="term" value="C:cytosol"/>
    <property type="evidence" value="ECO:0007669"/>
    <property type="project" value="TreeGrafter"/>
</dbReference>
<keyword evidence="1 7" id="KW-0806">Transcription termination</keyword>
<comment type="similarity">
    <text evidence="7">Belongs to the NusA family.</text>
</comment>
<evidence type="ECO:0000256" key="3">
    <source>
        <dbReference type="ARBA" id="ARBA00022814"/>
    </source>
</evidence>
<dbReference type="RefSeq" id="WP_002657474.1">
    <property type="nucleotide sequence ID" value="NZ_JH719942.1"/>
</dbReference>
<dbReference type="FunFam" id="3.30.300.20:FF:000002">
    <property type="entry name" value="Transcription termination/antitermination protein NusA"/>
    <property type="match status" value="1"/>
</dbReference>
<evidence type="ECO:0000256" key="1">
    <source>
        <dbReference type="ARBA" id="ARBA00022472"/>
    </source>
</evidence>
<dbReference type="InterPro" id="IPR015946">
    <property type="entry name" value="KH_dom-like_a/b"/>
</dbReference>
<evidence type="ECO:0000256" key="2">
    <source>
        <dbReference type="ARBA" id="ARBA00022490"/>
    </source>
</evidence>
<dbReference type="AlphaFoldDB" id="J1I2G0"/>
<dbReference type="PROSITE" id="PS50126">
    <property type="entry name" value="S1"/>
    <property type="match status" value="1"/>
</dbReference>
<feature type="compositionally biased region" description="Acidic residues" evidence="8">
    <location>
        <begin position="421"/>
        <end position="442"/>
    </location>
</feature>
<dbReference type="Proteomes" id="UP000005113">
    <property type="component" value="Unassembled WGS sequence"/>
</dbReference>
<dbReference type="Pfam" id="PF13184">
    <property type="entry name" value="KH_NusA_1st"/>
    <property type="match status" value="1"/>
</dbReference>
<dbReference type="InterPro" id="IPR036555">
    <property type="entry name" value="NusA_N_sf"/>
</dbReference>
<dbReference type="InterPro" id="IPR013735">
    <property type="entry name" value="TF_NusA_N"/>
</dbReference>
<dbReference type="GO" id="GO:0003723">
    <property type="term" value="F:RNA binding"/>
    <property type="evidence" value="ECO:0007669"/>
    <property type="project" value="UniProtKB-UniRule"/>
</dbReference>
<dbReference type="InterPro" id="IPR058582">
    <property type="entry name" value="KH_NusA_2nd"/>
</dbReference>
<keyword evidence="3 7" id="KW-0889">Transcription antitermination</keyword>
<keyword evidence="6 7" id="KW-0804">Transcription</keyword>
<dbReference type="Gene3D" id="3.30.300.20">
    <property type="match status" value="2"/>
</dbReference>
<dbReference type="SUPFAM" id="SSF50249">
    <property type="entry name" value="Nucleic acid-binding proteins"/>
    <property type="match status" value="1"/>
</dbReference>
<proteinExistence type="inferred from homology"/>
<dbReference type="HAMAP" id="MF_00945_B">
    <property type="entry name" value="NusA_B"/>
    <property type="match status" value="1"/>
</dbReference>
<evidence type="ECO:0000256" key="6">
    <source>
        <dbReference type="ARBA" id="ARBA00023163"/>
    </source>
</evidence>
<evidence type="ECO:0000256" key="8">
    <source>
        <dbReference type="SAM" id="MobiDB-lite"/>
    </source>
</evidence>
<evidence type="ECO:0000256" key="7">
    <source>
        <dbReference type="HAMAP-Rule" id="MF_00945"/>
    </source>
</evidence>
<accession>J1I2G0</accession>
<reference evidence="11" key="1">
    <citation type="journal article" date="2012" name="Stand. Genomic Sci.">
        <title>Permanent draft genome sequence of the gliding predator Saprospira grandis strain Sa g1 (= HR1).</title>
        <authorList>
            <person name="Mavromatis K."/>
            <person name="Chertkov O."/>
            <person name="Lapidus A."/>
            <person name="Nolan M."/>
            <person name="Lucas S."/>
            <person name="Tice H."/>
            <person name="Del Rio T.G."/>
            <person name="Cheng J.F."/>
            <person name="Han C."/>
            <person name="Tapia R."/>
            <person name="Bruce D."/>
            <person name="Goodwin L.A."/>
            <person name="Pitluck S."/>
            <person name="Huntemann M."/>
            <person name="Liolios K."/>
            <person name="Pagani I."/>
            <person name="Ivanova N."/>
            <person name="Mikhailova N."/>
            <person name="Pati A."/>
            <person name="Chen A."/>
            <person name="Palaniappan K."/>
            <person name="Land M."/>
            <person name="Brambilla E.M."/>
            <person name="Rohde M."/>
            <person name="Spring S."/>
            <person name="Goker M."/>
            <person name="Detter J.C."/>
            <person name="Bristow J."/>
            <person name="Eisen J.A."/>
            <person name="Markowitz V."/>
            <person name="Hugenholtz P."/>
            <person name="Kyrpides N.C."/>
            <person name="Klenk H.P."/>
            <person name="Woyke T."/>
        </authorList>
    </citation>
    <scope>NUCLEOTIDE SEQUENCE [LARGE SCALE GENOMIC DNA]</scope>
    <source>
        <strain evidence="11">DSM 2844</strain>
    </source>
</reference>
<sequence>MINLIDSFSEFKNMKSIDRPTMVRVLEDVFRTLIRKKYGADDNFDIIVSTIEGDLEIWRKREIVPNGEVEDDRYHIAISDAVKIEEDYEVGEECYEKVGVADFGRRAIMAARQTLISRILELEKDKVYQLYADRIGDLIFGEVAQTLKREFVIVDESTGAELMLPKSETIRGDYFRKGDMVRAVVDRVENKNNNPMVILSRTASSFLERLLEQEVPEIEDGLITVRNIVRAPGDRAKVAVESYDERIDPVGACVGMKGSRIHGIVRELRNENIDIINYTNNEALLIQRALTPARISSVELDLDNRKASVFLEAAEISKAIGKKGVNIKLASRLVDYNIDVFREGAFDTDADFDVELDEFRDEIEDWVIDELKNIGCDTARNVLNLSLDELLRRTDLEEETIKEIIVVLKAEFDDGGKDLPDPVEEEEEDSSEEDSSEEDSAE</sequence>
<dbReference type="InterPro" id="IPR003029">
    <property type="entry name" value="S1_domain"/>
</dbReference>
<dbReference type="InterPro" id="IPR025249">
    <property type="entry name" value="TF_NusA_KH_1st"/>
</dbReference>
<feature type="domain" description="S1 motif" evidence="9">
    <location>
        <begin position="136"/>
        <end position="202"/>
    </location>
</feature>
<dbReference type="InterPro" id="IPR030842">
    <property type="entry name" value="TF_NusA_bacterial"/>
</dbReference>
<evidence type="ECO:0000313" key="11">
    <source>
        <dbReference type="Proteomes" id="UP000005113"/>
    </source>
</evidence>
<dbReference type="CDD" id="cd02134">
    <property type="entry name" value="KH-II_NusA_rpt1"/>
    <property type="match status" value="1"/>
</dbReference>
<comment type="function">
    <text evidence="7">Participates in both transcription termination and antitermination.</text>
</comment>
<dbReference type="SUPFAM" id="SSF54814">
    <property type="entry name" value="Prokaryotic type KH domain (KH-domain type II)"/>
    <property type="match status" value="2"/>
</dbReference>
<dbReference type="SUPFAM" id="SSF69705">
    <property type="entry name" value="Transcription factor NusA, N-terminal domain"/>
    <property type="match status" value="1"/>
</dbReference>
<keyword evidence="5 7" id="KW-0805">Transcription regulation</keyword>
<dbReference type="InterPro" id="IPR010213">
    <property type="entry name" value="TF_NusA"/>
</dbReference>
<evidence type="ECO:0000259" key="9">
    <source>
        <dbReference type="PROSITE" id="PS50126"/>
    </source>
</evidence>
<keyword evidence="2 7" id="KW-0963">Cytoplasm</keyword>
<keyword evidence="4 7" id="KW-0694">RNA-binding</keyword>
<name>J1I2G0_9BACT</name>
<dbReference type="PANTHER" id="PTHR22648:SF0">
    <property type="entry name" value="TRANSCRIPTION TERMINATION_ANTITERMINATION PROTEIN NUSA"/>
    <property type="match status" value="1"/>
</dbReference>
<dbReference type="Pfam" id="PF08529">
    <property type="entry name" value="NusA_N"/>
    <property type="match status" value="1"/>
</dbReference>
<dbReference type="PANTHER" id="PTHR22648">
    <property type="entry name" value="TRANSCRIPTION TERMINATION FACTOR NUSA"/>
    <property type="match status" value="1"/>
</dbReference>
<dbReference type="GO" id="GO:0031564">
    <property type="term" value="P:transcription antitermination"/>
    <property type="evidence" value="ECO:0007669"/>
    <property type="project" value="UniProtKB-UniRule"/>
</dbReference>
<dbReference type="InterPro" id="IPR009019">
    <property type="entry name" value="KH_sf_prok-type"/>
</dbReference>
<dbReference type="Pfam" id="PF26594">
    <property type="entry name" value="KH_NusA_2nd"/>
    <property type="match status" value="1"/>
</dbReference>
<comment type="subunit">
    <text evidence="7">Monomer. Binds directly to the core enzyme of the DNA-dependent RNA polymerase and to nascent RNA.</text>
</comment>
<evidence type="ECO:0000256" key="5">
    <source>
        <dbReference type="ARBA" id="ARBA00023015"/>
    </source>
</evidence>
<dbReference type="CDD" id="cd22529">
    <property type="entry name" value="KH-II_NusA_rpt2"/>
    <property type="match status" value="1"/>
</dbReference>
<protein>
    <recommendedName>
        <fullName evidence="7">Transcription termination/antitermination protein NusA</fullName>
    </recommendedName>
</protein>
<evidence type="ECO:0000313" key="10">
    <source>
        <dbReference type="EMBL" id="EJF52488.1"/>
    </source>
</evidence>
<gene>
    <name evidence="7" type="primary">nusA</name>
    <name evidence="10" type="ORF">SapgrDRAFT_0746</name>
</gene>